<reference evidence="3 4" key="1">
    <citation type="submission" date="2018-06" db="EMBL/GenBank/DDBJ databases">
        <title>Paenibacillus imtechensis sp. nov.</title>
        <authorList>
            <person name="Pinnaka A.K."/>
            <person name="Singh H."/>
            <person name="Kaur M."/>
        </authorList>
    </citation>
    <scope>NUCLEOTIDE SEQUENCE [LARGE SCALE GENOMIC DNA]</scope>
    <source>
        <strain evidence="3 4">SMB1</strain>
    </source>
</reference>
<comment type="caution">
    <text evidence="3">The sequence shown here is derived from an EMBL/GenBank/DDBJ whole genome shotgun (WGS) entry which is preliminary data.</text>
</comment>
<protein>
    <submittedName>
        <fullName evidence="3">ABC transporter substrate-binding protein</fullName>
    </submittedName>
</protein>
<dbReference type="Proteomes" id="UP000249522">
    <property type="component" value="Unassembled WGS sequence"/>
</dbReference>
<feature type="chain" id="PRO_5039407860" evidence="2">
    <location>
        <begin position="26"/>
        <end position="573"/>
    </location>
</feature>
<dbReference type="InterPro" id="IPR050490">
    <property type="entry name" value="Bact_solute-bd_prot1"/>
</dbReference>
<organism evidence="3 4">
    <name type="scientific">Paenibacillus sambharensis</name>
    <dbReference type="NCBI Taxonomy" id="1803190"/>
    <lineage>
        <taxon>Bacteria</taxon>
        <taxon>Bacillati</taxon>
        <taxon>Bacillota</taxon>
        <taxon>Bacilli</taxon>
        <taxon>Bacillales</taxon>
        <taxon>Paenibacillaceae</taxon>
        <taxon>Paenibacillus</taxon>
    </lineage>
</organism>
<gene>
    <name evidence="3" type="ORF">DNH61_08660</name>
</gene>
<dbReference type="Gene3D" id="3.40.190.10">
    <property type="entry name" value="Periplasmic binding protein-like II"/>
    <property type="match status" value="2"/>
</dbReference>
<dbReference type="EMBL" id="QKRB01000041">
    <property type="protein sequence ID" value="PZD96262.1"/>
    <property type="molecule type" value="Genomic_DNA"/>
</dbReference>
<dbReference type="CDD" id="cd13582">
    <property type="entry name" value="PBP2_AlgQ_like_3"/>
    <property type="match status" value="1"/>
</dbReference>
<dbReference type="Pfam" id="PF01547">
    <property type="entry name" value="SBP_bac_1"/>
    <property type="match status" value="1"/>
</dbReference>
<dbReference type="InterPro" id="IPR006059">
    <property type="entry name" value="SBP"/>
</dbReference>
<evidence type="ECO:0000313" key="3">
    <source>
        <dbReference type="EMBL" id="PZD96262.1"/>
    </source>
</evidence>
<dbReference type="PANTHER" id="PTHR43649">
    <property type="entry name" value="ARABINOSE-BINDING PROTEIN-RELATED"/>
    <property type="match status" value="1"/>
</dbReference>
<evidence type="ECO:0000313" key="4">
    <source>
        <dbReference type="Proteomes" id="UP000249522"/>
    </source>
</evidence>
<keyword evidence="2" id="KW-0732">Signal</keyword>
<accession>A0A2W1LMP8</accession>
<dbReference type="PROSITE" id="PS51257">
    <property type="entry name" value="PROKAR_LIPOPROTEIN"/>
    <property type="match status" value="1"/>
</dbReference>
<dbReference type="SUPFAM" id="SSF53850">
    <property type="entry name" value="Periplasmic binding protein-like II"/>
    <property type="match status" value="1"/>
</dbReference>
<feature type="region of interest" description="Disordered" evidence="1">
    <location>
        <begin position="28"/>
        <end position="49"/>
    </location>
</feature>
<proteinExistence type="predicted"/>
<dbReference type="AlphaFoldDB" id="A0A2W1LMP8"/>
<evidence type="ECO:0000256" key="2">
    <source>
        <dbReference type="SAM" id="SignalP"/>
    </source>
</evidence>
<evidence type="ECO:0000256" key="1">
    <source>
        <dbReference type="SAM" id="MobiDB-lite"/>
    </source>
</evidence>
<feature type="signal peptide" evidence="2">
    <location>
        <begin position="1"/>
        <end position="25"/>
    </location>
</feature>
<dbReference type="PANTHER" id="PTHR43649:SF12">
    <property type="entry name" value="DIACETYLCHITOBIOSE BINDING PROTEIN DASA"/>
    <property type="match status" value="1"/>
</dbReference>
<keyword evidence="4" id="KW-1185">Reference proteome</keyword>
<dbReference type="OrthoDB" id="54751at2"/>
<name>A0A2W1LMP8_9BACL</name>
<feature type="compositionally biased region" description="Low complexity" evidence="1">
    <location>
        <begin position="28"/>
        <end position="45"/>
    </location>
</feature>
<dbReference type="RefSeq" id="WP_111146260.1">
    <property type="nucleotide sequence ID" value="NZ_QKRB01000041.1"/>
</dbReference>
<sequence length="573" mass="64067">MKKRFSKLAGSIVIASLLASVIGCSNSGTSNTSPGSTGSNSGGNNAEAVSNEPMTITGFFSDPNTNWNNMQDDTGKFITEKTGITLKPEFAVGDPEQKINLIAASGEYPDVISPKGASGALIDAGALLDLTDLIEEHAPNIKAMLGDQIDRLRHSNDDPSIYFVPSLEAIDQFYFDAGGPFNLQHAVVKELGYPQMRTLQDYENAIKAYKEKYPTIDGQPTIGLSLLADDWRIMISTTNPAFWATGAPDDGEFYIDPETHEAILHYKRPEEREYFRWLNHMNDIGLLDKESFVQKYDQYKAKIASGRVLATIDQQWEIDEPEAALKAAGKHERAYGHYPITLDETYKAANFQQTGFNGGWGLAITTAAKDPVRIIKFLDYLASEEGQILVNWGIEGKHYEYVDGKRVFLPEIENIRVNDNNRFKKEFGIGNYLLSLRYGDGVKDSTGNYFTTNNPEQVLENYSDIEKEVLAGYDATYWKDLFPKEDEFEVKAWGAAWNIPVPNDSIITVTQQKSNDIVRKRIPEAILAKPADFDKVYDTMLAELDKAGAKKMEEEYTKLVKARIELWSGQVTE</sequence>